<feature type="compositionally biased region" description="Basic and acidic residues" evidence="1">
    <location>
        <begin position="54"/>
        <end position="84"/>
    </location>
</feature>
<evidence type="ECO:0000313" key="2">
    <source>
        <dbReference type="EMBL" id="XBV85027.1"/>
    </source>
</evidence>
<feature type="region of interest" description="Disordered" evidence="1">
    <location>
        <begin position="147"/>
        <end position="170"/>
    </location>
</feature>
<dbReference type="AlphaFoldDB" id="A0AAU7U9H5"/>
<sequence length="170" mass="19538">MSQDDRKYTKPALRQRLKDEIEAGDRGGRPGQWSARKSQLLAREYEQAGGGYHGAKDEAAHHLDRWTEQDWQTEDGKGKAEDSHHMHRYLPKAVWDRLTDAQKREAEESKARAKGQHVEWPEAVRRAMQAVKGGQEPTRQALYEQAKRLDVPGRSRMSKAELQRAVKQAE</sequence>
<protein>
    <recommendedName>
        <fullName evidence="3">DUF5872 domain-containing protein</fullName>
    </recommendedName>
</protein>
<feature type="compositionally biased region" description="Basic and acidic residues" evidence="1">
    <location>
        <begin position="16"/>
        <end position="28"/>
    </location>
</feature>
<feature type="region of interest" description="Disordered" evidence="1">
    <location>
        <begin position="101"/>
        <end position="121"/>
    </location>
</feature>
<reference evidence="2" key="1">
    <citation type="submission" date="2024-06" db="EMBL/GenBank/DDBJ databases">
        <title>Draft Genome Sequence of Deinococcus sonorensis Type Strain KR-87, a Biofilm Producing Representative of the Genus Deinococcus.</title>
        <authorList>
            <person name="Boren L.S."/>
            <person name="Grosso R.A."/>
            <person name="Hugenberg-Cox A.N."/>
            <person name="Hill J.T.E."/>
            <person name="Albert C.M."/>
            <person name="Tuohy J.M."/>
        </authorList>
    </citation>
    <scope>NUCLEOTIDE SEQUENCE</scope>
    <source>
        <strain evidence="2">KR-87</strain>
    </source>
</reference>
<name>A0AAU7U9H5_9DEIO</name>
<dbReference type="EMBL" id="CP158299">
    <property type="protein sequence ID" value="XBV85027.1"/>
    <property type="molecule type" value="Genomic_DNA"/>
</dbReference>
<dbReference type="KEGG" id="dsc:ABOD76_16500"/>
<feature type="region of interest" description="Disordered" evidence="1">
    <location>
        <begin position="1"/>
        <end position="85"/>
    </location>
</feature>
<dbReference type="RefSeq" id="WP_350243064.1">
    <property type="nucleotide sequence ID" value="NZ_CP158299.1"/>
</dbReference>
<evidence type="ECO:0000256" key="1">
    <source>
        <dbReference type="SAM" id="MobiDB-lite"/>
    </source>
</evidence>
<gene>
    <name evidence="2" type="ORF">ABOD76_16500</name>
</gene>
<evidence type="ECO:0008006" key="3">
    <source>
        <dbReference type="Google" id="ProtNLM"/>
    </source>
</evidence>
<accession>A0AAU7U9H5</accession>
<organism evidence="2">
    <name type="scientific">Deinococcus sonorensis KR-87</name>
    <dbReference type="NCBI Taxonomy" id="694439"/>
    <lineage>
        <taxon>Bacteria</taxon>
        <taxon>Thermotogati</taxon>
        <taxon>Deinococcota</taxon>
        <taxon>Deinococci</taxon>
        <taxon>Deinococcales</taxon>
        <taxon>Deinococcaceae</taxon>
        <taxon>Deinococcus</taxon>
    </lineage>
</organism>
<proteinExistence type="predicted"/>